<reference evidence="2" key="1">
    <citation type="submission" date="2021-01" db="EMBL/GenBank/DDBJ databases">
        <title>Whole genome shotgun sequence of Actinoplanes capillaceus NBRC 16408.</title>
        <authorList>
            <person name="Komaki H."/>
            <person name="Tamura T."/>
        </authorList>
    </citation>
    <scope>NUCLEOTIDE SEQUENCE [LARGE SCALE GENOMIC DNA]</scope>
    <source>
        <strain evidence="2">NBRC 16408</strain>
    </source>
</reference>
<proteinExistence type="predicted"/>
<organism evidence="2">
    <name type="scientific">Actinoplanes campanulatus</name>
    <dbReference type="NCBI Taxonomy" id="113559"/>
    <lineage>
        <taxon>Bacteria</taxon>
        <taxon>Bacillati</taxon>
        <taxon>Actinomycetota</taxon>
        <taxon>Actinomycetes</taxon>
        <taxon>Micromonosporales</taxon>
        <taxon>Micromonosporaceae</taxon>
        <taxon>Actinoplanes</taxon>
    </lineage>
</organism>
<sequence>MAAVCVPGALVLMSAAWAPAVLSVPGTALEAAPVPDMAPFPTGPAAAVEPGVGTVARPFAPSLAASGEPVPGLE</sequence>
<dbReference type="EMBL" id="BOMF01000051">
    <property type="protein sequence ID" value="GID45426.1"/>
    <property type="molecule type" value="Genomic_DNA"/>
</dbReference>
<keyword evidence="1" id="KW-0732">Signal</keyword>
<protein>
    <submittedName>
        <fullName evidence="2">Uncharacterized protein</fullName>
    </submittedName>
</protein>
<evidence type="ECO:0000256" key="1">
    <source>
        <dbReference type="SAM" id="SignalP"/>
    </source>
</evidence>
<name>A0ABQ3WGR7_9ACTN</name>
<gene>
    <name evidence="2" type="ORF">Aca07nite_27010</name>
</gene>
<comment type="caution">
    <text evidence="2">The sequence shown here is derived from an EMBL/GenBank/DDBJ whole genome shotgun (WGS) entry which is preliminary data.</text>
</comment>
<evidence type="ECO:0000313" key="2">
    <source>
        <dbReference type="EMBL" id="GID45426.1"/>
    </source>
</evidence>
<accession>A0ABQ3WGR7</accession>
<feature type="chain" id="PRO_5045434626" evidence="1">
    <location>
        <begin position="19"/>
        <end position="74"/>
    </location>
</feature>
<feature type="signal peptide" evidence="1">
    <location>
        <begin position="1"/>
        <end position="18"/>
    </location>
</feature>